<evidence type="ECO:0000313" key="2">
    <source>
        <dbReference type="Proteomes" id="UP000297396"/>
    </source>
</evidence>
<dbReference type="AlphaFoldDB" id="A0A4Y9K5U3"/>
<reference evidence="1 2" key="1">
    <citation type="submission" date="2019-03" db="EMBL/GenBank/DDBJ databases">
        <title>Diversity of the mouse oral microbiome.</title>
        <authorList>
            <person name="Joseph S."/>
            <person name="Aduse-Opoku J."/>
            <person name="Curtis M."/>
            <person name="Wade W."/>
            <person name="Hashim A."/>
        </authorList>
    </citation>
    <scope>NUCLEOTIDE SEQUENCE [LARGE SCALE GENOMIC DNA]</scope>
    <source>
        <strain evidence="1 2">WT12</strain>
    </source>
</reference>
<sequence length="162" mass="18828">MKNQFVELNSDGDFFVMLPYHQAEVWQGYESELYPMADAKNAFLSVLNVEHTPIILLGDEPLPTYPVIINQTLFIIRCYWANDHNALKDLIKKLRNEDISATILETVCLYSENREWIIFDGAYTARQSAHCRLAVSLLRSVYKIETFISENHQAAFLIHRFI</sequence>
<proteinExistence type="predicted"/>
<protein>
    <submittedName>
        <fullName evidence="1">Uncharacterized protein</fullName>
    </submittedName>
</protein>
<organism evidence="1 2">
    <name type="scientific">Muribacter muris</name>
    <dbReference type="NCBI Taxonomy" id="67855"/>
    <lineage>
        <taxon>Bacteria</taxon>
        <taxon>Pseudomonadati</taxon>
        <taxon>Pseudomonadota</taxon>
        <taxon>Gammaproteobacteria</taxon>
        <taxon>Pasteurellales</taxon>
        <taxon>Pasteurellaceae</taxon>
        <taxon>Muribacter</taxon>
    </lineage>
</organism>
<evidence type="ECO:0000313" key="1">
    <source>
        <dbReference type="EMBL" id="TFV12036.1"/>
    </source>
</evidence>
<dbReference type="EMBL" id="SPPA01000005">
    <property type="protein sequence ID" value="TFV12036.1"/>
    <property type="molecule type" value="Genomic_DNA"/>
</dbReference>
<gene>
    <name evidence="1" type="ORF">E4T80_03405</name>
</gene>
<dbReference type="Proteomes" id="UP000297396">
    <property type="component" value="Unassembled WGS sequence"/>
</dbReference>
<comment type="caution">
    <text evidence="1">The sequence shown here is derived from an EMBL/GenBank/DDBJ whole genome shotgun (WGS) entry which is preliminary data.</text>
</comment>
<accession>A0A4Y9K5U3</accession>
<dbReference type="RefSeq" id="WP_135054957.1">
    <property type="nucleotide sequence ID" value="NZ_JADGLC010000005.1"/>
</dbReference>
<dbReference type="OrthoDB" id="25106at2"/>
<name>A0A4Y9K5U3_9PAST</name>